<dbReference type="Pfam" id="PF19200">
    <property type="entry name" value="MupG_N"/>
    <property type="match status" value="1"/>
</dbReference>
<organism evidence="3 4">
    <name type="scientific">Dolosigranulum pigrum</name>
    <dbReference type="NCBI Taxonomy" id="29394"/>
    <lineage>
        <taxon>Bacteria</taxon>
        <taxon>Bacillati</taxon>
        <taxon>Bacillota</taxon>
        <taxon>Bacilli</taxon>
        <taxon>Lactobacillales</taxon>
        <taxon>Carnobacteriaceae</taxon>
        <taxon>Dolosigranulum</taxon>
    </lineage>
</organism>
<dbReference type="PANTHER" id="PTHR38435">
    <property type="match status" value="1"/>
</dbReference>
<dbReference type="InterPro" id="IPR017853">
    <property type="entry name" value="GH"/>
</dbReference>
<dbReference type="Pfam" id="PF05913">
    <property type="entry name" value="MupG_C"/>
    <property type="match status" value="1"/>
</dbReference>
<dbReference type="InterPro" id="IPR013785">
    <property type="entry name" value="Aldolase_TIM"/>
</dbReference>
<dbReference type="InterPro" id="IPR043894">
    <property type="entry name" value="MupG_C"/>
</dbReference>
<dbReference type="EMBL" id="MUYF01000003">
    <property type="protein sequence ID" value="OOL81948.1"/>
    <property type="molecule type" value="Genomic_DNA"/>
</dbReference>
<accession>A0A1S8KQD7</accession>
<dbReference type="Gene3D" id="3.20.20.70">
    <property type="entry name" value="Aldolase class I"/>
    <property type="match status" value="1"/>
</dbReference>
<dbReference type="Proteomes" id="UP000190409">
    <property type="component" value="Unassembled WGS sequence"/>
</dbReference>
<evidence type="ECO:0000259" key="1">
    <source>
        <dbReference type="Pfam" id="PF05913"/>
    </source>
</evidence>
<name>A0A1S8KQD7_9LACT</name>
<protein>
    <submittedName>
        <fullName evidence="3">Outer surface protein</fullName>
    </submittedName>
</protein>
<evidence type="ECO:0000313" key="3">
    <source>
        <dbReference type="EMBL" id="OOL81948.1"/>
    </source>
</evidence>
<proteinExistence type="predicted"/>
<dbReference type="PANTHER" id="PTHR38435:SF1">
    <property type="entry name" value="DUF871 DOMAIN-CONTAINING PROTEIN"/>
    <property type="match status" value="1"/>
</dbReference>
<evidence type="ECO:0000259" key="2">
    <source>
        <dbReference type="Pfam" id="PF19200"/>
    </source>
</evidence>
<evidence type="ECO:0000313" key="4">
    <source>
        <dbReference type="Proteomes" id="UP000190409"/>
    </source>
</evidence>
<sequence>MRRLGVSIYPEKSSENKIKNYLKEMAAIGCSRIFSCLLSAEESKDEIIKRYKAINEYAHSLGYEVIVDVSPRVFNKLNIGYDDLVFFNEISADGLRLDVGFTGAEEALMTYNEYGLKIEINMSNNTHTIDTIMDYQPNQYKLYGCHNFYPHQKTGLPLEYFEKCTQRFNKYNLKTAAFVTSQADKTFGPWPVTDGLSTLEIHRNLPLHVQIKHFLALDTIDDIIISNCYPTEDEISQIRGLDLNLVTFNVRTVENLPETEREILFEMLHWNRGDINENLIRSTQSRVKYKQHTFDLFNAPDTIHRGDIIIESSEYGHYAGELQIAKQEMKNSGKSNVVGHVEEDEIFILDYIKPWQKFKLKEG</sequence>
<reference evidence="3 4" key="1">
    <citation type="submission" date="2017-01" db="EMBL/GenBank/DDBJ databases">
        <title>Complete Genome Sequence of Dolosigranulum pigrum isolated from a Patient with interstitial lung disease.</title>
        <authorList>
            <person name="Mukhopadhyay R."/>
            <person name="Joaquin J."/>
            <person name="Hogue R."/>
            <person name="Fitzgerald S."/>
            <person name="Jospin G."/>
            <person name="Eisen J.A."/>
            <person name="Chaturvedi V."/>
        </authorList>
    </citation>
    <scope>NUCLEOTIDE SEQUENCE [LARGE SCALE GENOMIC DNA]</scope>
    <source>
        <strain evidence="3 4">15S00348</strain>
    </source>
</reference>
<dbReference type="InterPro" id="IPR008589">
    <property type="entry name" value="MupG"/>
</dbReference>
<dbReference type="AlphaFoldDB" id="A0A1S8KQD7"/>
<dbReference type="InterPro" id="IPR043797">
    <property type="entry name" value="MupG_N"/>
</dbReference>
<dbReference type="Gene3D" id="2.40.100.10">
    <property type="entry name" value="Cyclophilin-like"/>
    <property type="match status" value="1"/>
</dbReference>
<comment type="caution">
    <text evidence="3">The sequence shown here is derived from an EMBL/GenBank/DDBJ whole genome shotgun (WGS) entry which is preliminary data.</text>
</comment>
<dbReference type="SUPFAM" id="SSF51445">
    <property type="entry name" value="(Trans)glycosidases"/>
    <property type="match status" value="1"/>
</dbReference>
<feature type="domain" description="6-phospho-N-acetylmuramidase C-terminal" evidence="1">
    <location>
        <begin position="246"/>
        <end position="361"/>
    </location>
</feature>
<gene>
    <name evidence="3" type="ORF">BWX42_09825</name>
</gene>
<dbReference type="SUPFAM" id="SSF50891">
    <property type="entry name" value="Cyclophilin-like"/>
    <property type="match status" value="1"/>
</dbReference>
<dbReference type="InterPro" id="IPR029000">
    <property type="entry name" value="Cyclophilin-like_dom_sf"/>
</dbReference>
<feature type="domain" description="6-phospho-N-acetylmuramidase N-terminal" evidence="2">
    <location>
        <begin position="4"/>
        <end position="238"/>
    </location>
</feature>
<dbReference type="RefSeq" id="WP_077863315.1">
    <property type="nucleotide sequence ID" value="NZ_CP040413.1"/>
</dbReference>